<dbReference type="SUPFAM" id="SSF53474">
    <property type="entry name" value="alpha/beta-Hydrolases"/>
    <property type="match status" value="1"/>
</dbReference>
<dbReference type="RefSeq" id="WP_171561167.1">
    <property type="nucleotide sequence ID" value="NZ_JABFCS010000001.1"/>
</dbReference>
<dbReference type="Pfam" id="PF00561">
    <property type="entry name" value="Abhydrolase_1"/>
    <property type="match status" value="1"/>
</dbReference>
<dbReference type="Gene3D" id="3.40.50.1820">
    <property type="entry name" value="alpha/beta hydrolase"/>
    <property type="match status" value="1"/>
</dbReference>
<keyword evidence="2" id="KW-0378">Hydrolase</keyword>
<dbReference type="GO" id="GO:0016787">
    <property type="term" value="F:hydrolase activity"/>
    <property type="evidence" value="ECO:0007669"/>
    <property type="project" value="UniProtKB-KW"/>
</dbReference>
<proteinExistence type="predicted"/>
<sequence>METLQPLHTTTAGVLDIAWYGCGPAEGPPVFLMHGFPYDIHSYVEVAPMLADAGCRVVVPYLRGYGPTRFLRTDTPRSGEQAALGADLLALMDALQVPRAVLAGYDWGGRAACVVAALWPERCAGLVSYNNYNIHDIARSVEPDTPENERRYWYQYYFHCERGRAGLAKHRRALTRLLWELWSPTWKFDDATFERSAAAFDNEDFVEVVIHSYRQRYGLEPGDPAYAEIERRLAAQPAIGVPTITFDGADDGVRDPSPAQAHARFFTGQRSHRIVPGVGHNMPQEAPRVFADAVLSWCGRRGDAGQVTAPCVMMRA</sequence>
<dbReference type="PRINTS" id="PR00412">
    <property type="entry name" value="EPOXHYDRLASE"/>
</dbReference>
<accession>A0A849K7V2</accession>
<reference evidence="2 3" key="1">
    <citation type="submission" date="2020-05" db="EMBL/GenBank/DDBJ databases">
        <authorList>
            <person name="Khan S.A."/>
            <person name="Jeon C.O."/>
            <person name="Chun B.H."/>
        </authorList>
    </citation>
    <scope>NUCLEOTIDE SEQUENCE [LARGE SCALE GENOMIC DNA]</scope>
    <source>
        <strain evidence="2 3">B156</strain>
    </source>
</reference>
<dbReference type="AlphaFoldDB" id="A0A849K7V2"/>
<feature type="domain" description="AB hydrolase-1" evidence="1">
    <location>
        <begin position="28"/>
        <end position="282"/>
    </location>
</feature>
<reference evidence="2 3" key="2">
    <citation type="submission" date="2020-06" db="EMBL/GenBank/DDBJ databases">
        <title>Ramlibacter rhizophilus sp. nov., isolated from rhizosphere soil of national flower Mugunghwa from South Korea.</title>
        <authorList>
            <person name="Zheng-Fei Y."/>
            <person name="Huan T."/>
        </authorList>
    </citation>
    <scope>NUCLEOTIDE SEQUENCE [LARGE SCALE GENOMIC DNA]</scope>
    <source>
        <strain evidence="2 3">B156</strain>
    </source>
</reference>
<evidence type="ECO:0000313" key="3">
    <source>
        <dbReference type="Proteomes" id="UP000552954"/>
    </source>
</evidence>
<dbReference type="InterPro" id="IPR029058">
    <property type="entry name" value="AB_hydrolase_fold"/>
</dbReference>
<dbReference type="EMBL" id="JABFCS010000001">
    <property type="protein sequence ID" value="NNU44428.1"/>
    <property type="molecule type" value="Genomic_DNA"/>
</dbReference>
<protein>
    <submittedName>
        <fullName evidence="2">Alpha/beta hydrolase</fullName>
    </submittedName>
</protein>
<keyword evidence="3" id="KW-1185">Reference proteome</keyword>
<dbReference type="InterPro" id="IPR000073">
    <property type="entry name" value="AB_hydrolase_1"/>
</dbReference>
<gene>
    <name evidence="2" type="ORF">HK415_16515</name>
</gene>
<organism evidence="2 3">
    <name type="scientific">Ramlibacter montanisoli</name>
    <dbReference type="NCBI Taxonomy" id="2732512"/>
    <lineage>
        <taxon>Bacteria</taxon>
        <taxon>Pseudomonadati</taxon>
        <taxon>Pseudomonadota</taxon>
        <taxon>Betaproteobacteria</taxon>
        <taxon>Burkholderiales</taxon>
        <taxon>Comamonadaceae</taxon>
        <taxon>Ramlibacter</taxon>
    </lineage>
</organism>
<dbReference type="InterPro" id="IPR050266">
    <property type="entry name" value="AB_hydrolase_sf"/>
</dbReference>
<dbReference type="PANTHER" id="PTHR43798">
    <property type="entry name" value="MONOACYLGLYCEROL LIPASE"/>
    <property type="match status" value="1"/>
</dbReference>
<dbReference type="InterPro" id="IPR000639">
    <property type="entry name" value="Epox_hydrolase-like"/>
</dbReference>
<evidence type="ECO:0000313" key="2">
    <source>
        <dbReference type="EMBL" id="NNU44428.1"/>
    </source>
</evidence>
<name>A0A849K7V2_9BURK</name>
<evidence type="ECO:0000259" key="1">
    <source>
        <dbReference type="Pfam" id="PF00561"/>
    </source>
</evidence>
<comment type="caution">
    <text evidence="2">The sequence shown here is derived from an EMBL/GenBank/DDBJ whole genome shotgun (WGS) entry which is preliminary data.</text>
</comment>
<dbReference type="Proteomes" id="UP000552954">
    <property type="component" value="Unassembled WGS sequence"/>
</dbReference>